<proteinExistence type="predicted"/>
<feature type="transmembrane region" description="Helical" evidence="1">
    <location>
        <begin position="156"/>
        <end position="176"/>
    </location>
</feature>
<name>A0A449BDX3_HAPAX</name>
<evidence type="ECO:0000313" key="4">
    <source>
        <dbReference type="Proteomes" id="UP000289841"/>
    </source>
</evidence>
<keyword evidence="1" id="KW-0472">Membrane</keyword>
<dbReference type="Gene3D" id="3.30.70.270">
    <property type="match status" value="1"/>
</dbReference>
<dbReference type="KEGG" id="aaxa:NCTC10138_01010"/>
<organism evidence="3 4">
    <name type="scientific">Haploplasma axanthum</name>
    <name type="common">Acholeplasma axanthum</name>
    <dbReference type="NCBI Taxonomy" id="29552"/>
    <lineage>
        <taxon>Bacteria</taxon>
        <taxon>Bacillati</taxon>
        <taxon>Mycoplasmatota</taxon>
        <taxon>Mollicutes</taxon>
        <taxon>Acholeplasmatales</taxon>
        <taxon>Acholeplasmataceae</taxon>
        <taxon>Haploplasma</taxon>
    </lineage>
</organism>
<protein>
    <submittedName>
        <fullName evidence="3">Probable diguanylate cyclase AdrA</fullName>
        <ecNumber evidence="3">2.7.7.65</ecNumber>
    </submittedName>
</protein>
<sequence>MTLEGMLITVLIALINFSFIGILLFINLKNPNRYDGLRSWINSNFIRITGSILIATSEYIKENTIKTIVSFLGYFLLVSSLILVNKSIYKLVDKKSNIIWERPVNIIFLVLLILFGIVIKNDLFFTLVILIAQAFYTLWQIIIVNTNRTADDRNSWLSFTILQTMAIIVFICYVLFELLFNEFNITNFTGNHKGQNIIIKSLVIMSTLNSIGLLTRISNVAPKYVDSENKLFRTVINLTSNMIVVYDKETKVINYVNPHFTKKFKYRNFELLSKKRFDELFVTKDEYFKLKEEYYKGSNLIEYKTKMLTRDNKIIKCLISISLIPFNDTESYLASIVDITNTISQTEKYEFLASYDELTNLPNRRVLYEVFKKKKDAFKSFILIILDIDNFKEINDQYGHNIGDEVLKILGPKLDYINDDNDLVARYGGDEFIFLIDLNNNQTFDEIINKLLEVFKEPVIVNNERIKIDISLGVAEYPIDDDGFEGLLEKADIALYRAKKYDGDKVVVYNEKDEIETLI</sequence>
<dbReference type="NCBIfam" id="TIGR00254">
    <property type="entry name" value="GGDEF"/>
    <property type="match status" value="1"/>
</dbReference>
<dbReference type="PROSITE" id="PS50887">
    <property type="entry name" value="GGDEF"/>
    <property type="match status" value="1"/>
</dbReference>
<dbReference type="RefSeq" id="WP_026390073.1">
    <property type="nucleotide sequence ID" value="NZ_LR215048.1"/>
</dbReference>
<dbReference type="GO" id="GO:0052621">
    <property type="term" value="F:diguanylate cyclase activity"/>
    <property type="evidence" value="ECO:0007669"/>
    <property type="project" value="UniProtKB-EC"/>
</dbReference>
<keyword evidence="1" id="KW-1133">Transmembrane helix</keyword>
<dbReference type="STRING" id="1278311.GCA_000428705_00380"/>
<dbReference type="Pfam" id="PF00990">
    <property type="entry name" value="GGDEF"/>
    <property type="match status" value="1"/>
</dbReference>
<dbReference type="InterPro" id="IPR035965">
    <property type="entry name" value="PAS-like_dom_sf"/>
</dbReference>
<dbReference type="Proteomes" id="UP000289841">
    <property type="component" value="Chromosome"/>
</dbReference>
<feature type="transmembrane region" description="Helical" evidence="1">
    <location>
        <begin position="40"/>
        <end position="59"/>
    </location>
</feature>
<keyword evidence="4" id="KW-1185">Reference proteome</keyword>
<dbReference type="InterPro" id="IPR043128">
    <property type="entry name" value="Rev_trsase/Diguanyl_cyclase"/>
</dbReference>
<evidence type="ECO:0000313" key="3">
    <source>
        <dbReference type="EMBL" id="VEU80632.1"/>
    </source>
</evidence>
<feature type="transmembrane region" description="Helical" evidence="1">
    <location>
        <begin position="104"/>
        <end position="119"/>
    </location>
</feature>
<dbReference type="SMART" id="SM00267">
    <property type="entry name" value="GGDEF"/>
    <property type="match status" value="1"/>
</dbReference>
<dbReference type="Gene3D" id="3.30.450.20">
    <property type="entry name" value="PAS domain"/>
    <property type="match status" value="1"/>
</dbReference>
<evidence type="ECO:0000256" key="1">
    <source>
        <dbReference type="SAM" id="Phobius"/>
    </source>
</evidence>
<feature type="transmembrane region" description="Helical" evidence="1">
    <location>
        <begin position="125"/>
        <end position="144"/>
    </location>
</feature>
<dbReference type="SUPFAM" id="SSF55785">
    <property type="entry name" value="PYP-like sensor domain (PAS domain)"/>
    <property type="match status" value="1"/>
</dbReference>
<dbReference type="InterPro" id="IPR052163">
    <property type="entry name" value="DGC-Regulatory_Protein"/>
</dbReference>
<keyword evidence="3" id="KW-0808">Transferase</keyword>
<gene>
    <name evidence="3" type="primary">adrA_1</name>
    <name evidence="3" type="ORF">NCTC10138_01010</name>
</gene>
<dbReference type="InterPro" id="IPR029787">
    <property type="entry name" value="Nucleotide_cyclase"/>
</dbReference>
<dbReference type="InterPro" id="IPR000014">
    <property type="entry name" value="PAS"/>
</dbReference>
<feature type="transmembrane region" description="Helical" evidence="1">
    <location>
        <begin position="6"/>
        <end position="28"/>
    </location>
</feature>
<dbReference type="AlphaFoldDB" id="A0A449BDX3"/>
<dbReference type="OrthoDB" id="384661at2"/>
<dbReference type="Pfam" id="PF13426">
    <property type="entry name" value="PAS_9"/>
    <property type="match status" value="1"/>
</dbReference>
<accession>A0A449BDX3</accession>
<reference evidence="3 4" key="1">
    <citation type="submission" date="2019-01" db="EMBL/GenBank/DDBJ databases">
        <authorList>
            <consortium name="Pathogen Informatics"/>
        </authorList>
    </citation>
    <scope>NUCLEOTIDE SEQUENCE [LARGE SCALE GENOMIC DNA]</scope>
    <source>
        <strain evidence="3 4">NCTC10138</strain>
    </source>
</reference>
<dbReference type="NCBIfam" id="TIGR00229">
    <property type="entry name" value="sensory_box"/>
    <property type="match status" value="1"/>
</dbReference>
<dbReference type="EMBL" id="LR215048">
    <property type="protein sequence ID" value="VEU80632.1"/>
    <property type="molecule type" value="Genomic_DNA"/>
</dbReference>
<dbReference type="EC" id="2.7.7.65" evidence="3"/>
<keyword evidence="1" id="KW-0812">Transmembrane</keyword>
<dbReference type="InterPro" id="IPR000160">
    <property type="entry name" value="GGDEF_dom"/>
</dbReference>
<dbReference type="CDD" id="cd01949">
    <property type="entry name" value="GGDEF"/>
    <property type="match status" value="1"/>
</dbReference>
<feature type="domain" description="GGDEF" evidence="2">
    <location>
        <begin position="379"/>
        <end position="511"/>
    </location>
</feature>
<dbReference type="PANTHER" id="PTHR46663">
    <property type="entry name" value="DIGUANYLATE CYCLASE DGCT-RELATED"/>
    <property type="match status" value="1"/>
</dbReference>
<dbReference type="SUPFAM" id="SSF55073">
    <property type="entry name" value="Nucleotide cyclase"/>
    <property type="match status" value="1"/>
</dbReference>
<feature type="transmembrane region" description="Helical" evidence="1">
    <location>
        <begin position="65"/>
        <end position="84"/>
    </location>
</feature>
<keyword evidence="3" id="KW-0548">Nucleotidyltransferase</keyword>
<dbReference type="PANTHER" id="PTHR46663:SF2">
    <property type="entry name" value="GGDEF DOMAIN-CONTAINING PROTEIN"/>
    <property type="match status" value="1"/>
</dbReference>
<evidence type="ECO:0000259" key="2">
    <source>
        <dbReference type="PROSITE" id="PS50887"/>
    </source>
</evidence>